<evidence type="ECO:0000256" key="11">
    <source>
        <dbReference type="SAM" id="MobiDB-lite"/>
    </source>
</evidence>
<evidence type="ECO:0000256" key="6">
    <source>
        <dbReference type="ARBA" id="ARBA00023163"/>
    </source>
</evidence>
<dbReference type="InterPro" id="IPR020472">
    <property type="entry name" value="WD40_PAC1"/>
</dbReference>
<feature type="compositionally biased region" description="Pro residues" evidence="11">
    <location>
        <begin position="221"/>
        <end position="231"/>
    </location>
</feature>
<dbReference type="Pfam" id="PF00400">
    <property type="entry name" value="WD40"/>
    <property type="match status" value="7"/>
</dbReference>
<sequence length="700" mass="73814">MDGSRAGSEKDGTRADGRRDWTVPECSHLELVPREAGQDWRVARFGMMGKRCQGSSASLAKESHHRLPITSSAPMPSVLIGGPSAGGGLGGGPAGGGGGVGGNGQGGPGGGGAGGNGRLLELLDAVKAEFEVAGQEGGQWRAQRDEYEGKLQAQIGELGLIRQALYELETQHNKVRQDYEAEIARLRTEITALKLAADPDGTGAGGGAGGAGGSAKGPALDLPPKPPAPDLPRPEGVKEGMLTGLPGPPLNGQAGGVGGLGLENTSAPRSPYPPAQTAPYRPPSVPAGHRSAQTDHRPSQPPSAAPPAPAPAPTQSQALTSTTAAAATPSGPLSPPVLLSDLDPENVSRELKKEGSDWFAVWSSQSKKILDVGLVHTLNHETVVCCVKFSNDGKFLATGCNRTAQIYDVKTGGKVCVLLDEQTTRSGDLYIRSICFSPDGKYLATGAEDRQIRIWDIKQKRIRHLLQGHMQEIYSLDFSRDGRFLVSGSGDKSARIWDIEKGVCVFDLRIEDFIHNEHGPIDAGITSVALSPDGKLVAAGSLDTMVRVWNVSTGQQVERLKGHKDSVYSVAFSPDGKSLVSGSLDRTLRVWDLTQTKRAVEGVPHGSKDSEKGLGTCQSTLNGHKDYVLSVAISPDGQWVVSGSKDRSIQFWNIATGQAQFMLQGHKNSVISIDLARSGQYLASGSGDCMARIWKYEAFA</sequence>
<evidence type="ECO:0000256" key="10">
    <source>
        <dbReference type="SAM" id="Coils"/>
    </source>
</evidence>
<keyword evidence="5" id="KW-0805">Transcription regulation</keyword>
<feature type="region of interest" description="Disordered" evidence="11">
    <location>
        <begin position="1"/>
        <end position="24"/>
    </location>
</feature>
<reference evidence="13" key="1">
    <citation type="journal article" date="2022" name="G3 (Bethesda)">
        <title>High quality genome of the basidiomycete yeast Dioszegia hungarica PDD-24b-2 isolated from cloud water.</title>
        <authorList>
            <person name="Jarrige D."/>
            <person name="Haridas S."/>
            <person name="Bleykasten-Grosshans C."/>
            <person name="Joly M."/>
            <person name="Nadalig T."/>
            <person name="Sancelme M."/>
            <person name="Vuilleumier S."/>
            <person name="Grigoriev I.V."/>
            <person name="Amato P."/>
            <person name="Bringel F."/>
        </authorList>
    </citation>
    <scope>NUCLEOTIDE SEQUENCE</scope>
    <source>
        <strain evidence="13">PDD-24b-2</strain>
    </source>
</reference>
<keyword evidence="3 9" id="KW-0853">WD repeat</keyword>
<comment type="similarity">
    <text evidence="8">Belongs to the WD repeat TUP1 family.</text>
</comment>
<gene>
    <name evidence="13" type="ORF">MKK02DRAFT_32107</name>
</gene>
<feature type="compositionally biased region" description="Gly residues" evidence="11">
    <location>
        <begin position="202"/>
        <end position="215"/>
    </location>
</feature>
<feature type="compositionally biased region" description="Gly residues" evidence="11">
    <location>
        <begin position="83"/>
        <end position="115"/>
    </location>
</feature>
<dbReference type="InterPro" id="IPR001680">
    <property type="entry name" value="WD40_rpt"/>
</dbReference>
<dbReference type="AlphaFoldDB" id="A0AA38LW52"/>
<feature type="region of interest" description="Disordered" evidence="11">
    <location>
        <begin position="197"/>
        <end position="341"/>
    </location>
</feature>
<keyword evidence="7" id="KW-0539">Nucleus</keyword>
<dbReference type="PANTHER" id="PTHR22847">
    <property type="entry name" value="WD40 REPEAT PROTEIN"/>
    <property type="match status" value="1"/>
</dbReference>
<evidence type="ECO:0000256" key="8">
    <source>
        <dbReference type="ARBA" id="ARBA00060760"/>
    </source>
</evidence>
<dbReference type="InterPro" id="IPR036322">
    <property type="entry name" value="WD40_repeat_dom_sf"/>
</dbReference>
<evidence type="ECO:0000313" key="13">
    <source>
        <dbReference type="EMBL" id="KAI9637213.1"/>
    </source>
</evidence>
<keyword evidence="6" id="KW-0804">Transcription</keyword>
<feature type="compositionally biased region" description="Basic and acidic residues" evidence="11">
    <location>
        <begin position="7"/>
        <end position="24"/>
    </location>
</feature>
<dbReference type="PRINTS" id="PR00320">
    <property type="entry name" value="GPROTEINBRPT"/>
</dbReference>
<feature type="coiled-coil region" evidence="10">
    <location>
        <begin position="169"/>
        <end position="196"/>
    </location>
</feature>
<feature type="region of interest" description="Disordered" evidence="11">
    <location>
        <begin position="70"/>
        <end position="115"/>
    </location>
</feature>
<feature type="repeat" description="WD" evidence="9">
    <location>
        <begin position="663"/>
        <end position="700"/>
    </location>
</feature>
<keyword evidence="10" id="KW-0175">Coiled coil</keyword>
<proteinExistence type="inferred from homology"/>
<dbReference type="PROSITE" id="PS00678">
    <property type="entry name" value="WD_REPEATS_1"/>
    <property type="match status" value="5"/>
</dbReference>
<protein>
    <submittedName>
        <fullName evidence="13">General transcriptional repressor</fullName>
    </submittedName>
</protein>
<dbReference type="InterPro" id="IPR013890">
    <property type="entry name" value="Tscrpt_rep_Tup1_N"/>
</dbReference>
<dbReference type="GO" id="GO:0005634">
    <property type="term" value="C:nucleus"/>
    <property type="evidence" value="ECO:0007669"/>
    <property type="project" value="UniProtKB-SubCell"/>
</dbReference>
<feature type="repeat" description="WD" evidence="9">
    <location>
        <begin position="431"/>
        <end position="465"/>
    </location>
</feature>
<feature type="compositionally biased region" description="Low complexity" evidence="11">
    <location>
        <begin position="313"/>
        <end position="341"/>
    </location>
</feature>
<dbReference type="Gene3D" id="2.130.10.10">
    <property type="entry name" value="YVTN repeat-like/Quinoprotein amine dehydrogenase"/>
    <property type="match status" value="1"/>
</dbReference>
<dbReference type="Gene3D" id="1.20.5.340">
    <property type="match status" value="1"/>
</dbReference>
<dbReference type="GeneID" id="77727658"/>
<feature type="repeat" description="WD" evidence="9">
    <location>
        <begin position="621"/>
        <end position="662"/>
    </location>
</feature>
<evidence type="ECO:0000256" key="5">
    <source>
        <dbReference type="ARBA" id="ARBA00023015"/>
    </source>
</evidence>
<evidence type="ECO:0000313" key="14">
    <source>
        <dbReference type="Proteomes" id="UP001164286"/>
    </source>
</evidence>
<dbReference type="CDD" id="cd00200">
    <property type="entry name" value="WD40"/>
    <property type="match status" value="1"/>
</dbReference>
<evidence type="ECO:0000256" key="9">
    <source>
        <dbReference type="PROSITE-ProRule" id="PRU00221"/>
    </source>
</evidence>
<evidence type="ECO:0000256" key="3">
    <source>
        <dbReference type="ARBA" id="ARBA00022574"/>
    </source>
</evidence>
<keyword evidence="2" id="KW-0678">Repressor</keyword>
<feature type="compositionally biased region" description="Pro residues" evidence="11">
    <location>
        <begin position="299"/>
        <end position="312"/>
    </location>
</feature>
<evidence type="ECO:0000259" key="12">
    <source>
        <dbReference type="Pfam" id="PF08581"/>
    </source>
</evidence>
<evidence type="ECO:0000256" key="1">
    <source>
        <dbReference type="ARBA" id="ARBA00004123"/>
    </source>
</evidence>
<evidence type="ECO:0000256" key="4">
    <source>
        <dbReference type="ARBA" id="ARBA00022737"/>
    </source>
</evidence>
<keyword evidence="4" id="KW-0677">Repeat</keyword>
<dbReference type="Proteomes" id="UP001164286">
    <property type="component" value="Unassembled WGS sequence"/>
</dbReference>
<keyword evidence="14" id="KW-1185">Reference proteome</keyword>
<accession>A0AA38LW52</accession>
<dbReference type="RefSeq" id="XP_052946990.1">
    <property type="nucleotide sequence ID" value="XM_053088453.1"/>
</dbReference>
<feature type="repeat" description="WD" evidence="9">
    <location>
        <begin position="525"/>
        <end position="559"/>
    </location>
</feature>
<dbReference type="PROSITE" id="PS50294">
    <property type="entry name" value="WD_REPEATS_REGION"/>
    <property type="match status" value="6"/>
</dbReference>
<dbReference type="InterPro" id="IPR019775">
    <property type="entry name" value="WD40_repeat_CS"/>
</dbReference>
<dbReference type="FunFam" id="2.130.10.10:FF:000503">
    <property type="entry name" value="Glucose repression regulatory protein TUP1"/>
    <property type="match status" value="1"/>
</dbReference>
<comment type="subcellular location">
    <subcellularLocation>
        <location evidence="1">Nucleus</location>
    </subcellularLocation>
</comment>
<dbReference type="PROSITE" id="PS50082">
    <property type="entry name" value="WD_REPEATS_2"/>
    <property type="match status" value="6"/>
</dbReference>
<feature type="repeat" description="WD" evidence="9">
    <location>
        <begin position="560"/>
        <end position="601"/>
    </location>
</feature>
<dbReference type="EMBL" id="JAKWFO010000004">
    <property type="protein sequence ID" value="KAI9637213.1"/>
    <property type="molecule type" value="Genomic_DNA"/>
</dbReference>
<dbReference type="PANTHER" id="PTHR22847:SF728">
    <property type="entry name" value="TRANSCRIPTIONAL REPRESSOR TUP11-RELATED"/>
    <property type="match status" value="1"/>
</dbReference>
<feature type="compositionally biased region" description="Pro residues" evidence="11">
    <location>
        <begin position="270"/>
        <end position="285"/>
    </location>
</feature>
<dbReference type="Pfam" id="PF08581">
    <property type="entry name" value="Tup_N"/>
    <property type="match status" value="1"/>
</dbReference>
<dbReference type="InterPro" id="IPR015943">
    <property type="entry name" value="WD40/YVTN_repeat-like_dom_sf"/>
</dbReference>
<dbReference type="SUPFAM" id="SSF50978">
    <property type="entry name" value="WD40 repeat-like"/>
    <property type="match status" value="1"/>
</dbReference>
<dbReference type="SMART" id="SM00320">
    <property type="entry name" value="WD40"/>
    <property type="match status" value="7"/>
</dbReference>
<feature type="domain" description="Transcriptional repressor Tup1 N-terminal" evidence="12">
    <location>
        <begin position="118"/>
        <end position="192"/>
    </location>
</feature>
<evidence type="ECO:0000256" key="2">
    <source>
        <dbReference type="ARBA" id="ARBA00022491"/>
    </source>
</evidence>
<organism evidence="13 14">
    <name type="scientific">Dioszegia hungarica</name>
    <dbReference type="NCBI Taxonomy" id="4972"/>
    <lineage>
        <taxon>Eukaryota</taxon>
        <taxon>Fungi</taxon>
        <taxon>Dikarya</taxon>
        <taxon>Basidiomycota</taxon>
        <taxon>Agaricomycotina</taxon>
        <taxon>Tremellomycetes</taxon>
        <taxon>Tremellales</taxon>
        <taxon>Bulleribasidiaceae</taxon>
        <taxon>Dioszegia</taxon>
    </lineage>
</organism>
<comment type="caution">
    <text evidence="13">The sequence shown here is derived from an EMBL/GenBank/DDBJ whole genome shotgun (WGS) entry which is preliminary data.</text>
</comment>
<evidence type="ECO:0000256" key="7">
    <source>
        <dbReference type="ARBA" id="ARBA00023242"/>
    </source>
</evidence>
<name>A0AA38LW52_9TREE</name>
<feature type="repeat" description="WD" evidence="9">
    <location>
        <begin position="466"/>
        <end position="507"/>
    </location>
</feature>